<gene>
    <name evidence="1" type="ORF">BW47_08680</name>
</gene>
<dbReference type="Proteomes" id="UP000185490">
    <property type="component" value="Chromosome"/>
</dbReference>
<keyword evidence="2" id="KW-1185">Reference proteome</keyword>
<accession>A0ABN4UZH8</accession>
<organism evidence="1 2">
    <name type="scientific">Thermosipho melanesiensis</name>
    <dbReference type="NCBI Taxonomy" id="46541"/>
    <lineage>
        <taxon>Bacteria</taxon>
        <taxon>Thermotogati</taxon>
        <taxon>Thermotogota</taxon>
        <taxon>Thermotogae</taxon>
        <taxon>Thermotogales</taxon>
        <taxon>Fervidobacteriaceae</taxon>
        <taxon>Thermosipho</taxon>
    </lineage>
</organism>
<reference evidence="1 2" key="1">
    <citation type="submission" date="2014-02" db="EMBL/GenBank/DDBJ databases">
        <title>Diversity of Thermotogales isolates from hydrothermal vents.</title>
        <authorList>
            <person name="Haverkamp T.H.A."/>
            <person name="Lossouarn J."/>
            <person name="Geslin C."/>
            <person name="Nesbo C.L."/>
        </authorList>
    </citation>
    <scope>NUCLEOTIDE SEQUENCE [LARGE SCALE GENOMIC DNA]</scope>
    <source>
        <strain evidence="1 2">431</strain>
    </source>
</reference>
<name>A0ABN4UZH8_9BACT</name>
<evidence type="ECO:0000313" key="1">
    <source>
        <dbReference type="EMBL" id="APT74542.1"/>
    </source>
</evidence>
<protein>
    <recommendedName>
        <fullName evidence="3">Outer membrane protein beta-barrel domain-containing protein</fullName>
    </recommendedName>
</protein>
<proteinExistence type="predicted"/>
<sequence length="182" mass="21344">MQQNITPNDQIYLFLSKNYNFTNFFVGKFSFKTYFEVMTPGVFNNTSFSLGIIPRVLIGTGMYFAENIEWFVSIEGGMVYDIITSEIVDENWKQYINELRTNSLYSTVKVGLNWYYDNYSGIEIGYRFLIYGKNSYLRFIQGVSITDIIYNLVNLAYVSNEDEKINIPFITTDYYLSFSTKF</sequence>
<evidence type="ECO:0008006" key="3">
    <source>
        <dbReference type="Google" id="ProtNLM"/>
    </source>
</evidence>
<dbReference type="EMBL" id="CP007389">
    <property type="protein sequence ID" value="APT74542.1"/>
    <property type="molecule type" value="Genomic_DNA"/>
</dbReference>
<evidence type="ECO:0000313" key="2">
    <source>
        <dbReference type="Proteomes" id="UP000185490"/>
    </source>
</evidence>